<evidence type="ECO:0000256" key="1">
    <source>
        <dbReference type="SAM" id="MobiDB-lite"/>
    </source>
</evidence>
<name>A0ABD5TI40_9EURY</name>
<evidence type="ECO:0000313" key="3">
    <source>
        <dbReference type="Proteomes" id="UP001596443"/>
    </source>
</evidence>
<protein>
    <submittedName>
        <fullName evidence="2">Uncharacterized protein</fullName>
    </submittedName>
</protein>
<organism evidence="2 3">
    <name type="scientific">Halobaculum halobium</name>
    <dbReference type="NCBI Taxonomy" id="3032281"/>
    <lineage>
        <taxon>Archaea</taxon>
        <taxon>Methanobacteriati</taxon>
        <taxon>Methanobacteriota</taxon>
        <taxon>Stenosarchaea group</taxon>
        <taxon>Halobacteria</taxon>
        <taxon>Halobacteriales</taxon>
        <taxon>Haloferacaceae</taxon>
        <taxon>Halobaculum</taxon>
    </lineage>
</organism>
<dbReference type="RefSeq" id="WP_284061348.1">
    <property type="nucleotide sequence ID" value="NZ_CP126158.1"/>
</dbReference>
<comment type="caution">
    <text evidence="2">The sequence shown here is derived from an EMBL/GenBank/DDBJ whole genome shotgun (WGS) entry which is preliminary data.</text>
</comment>
<feature type="region of interest" description="Disordered" evidence="1">
    <location>
        <begin position="1"/>
        <end position="21"/>
    </location>
</feature>
<proteinExistence type="predicted"/>
<reference evidence="2 3" key="1">
    <citation type="journal article" date="2019" name="Int. J. Syst. Evol. Microbiol.">
        <title>The Global Catalogue of Microorganisms (GCM) 10K type strain sequencing project: providing services to taxonomists for standard genome sequencing and annotation.</title>
        <authorList>
            <consortium name="The Broad Institute Genomics Platform"/>
            <consortium name="The Broad Institute Genome Sequencing Center for Infectious Disease"/>
            <person name="Wu L."/>
            <person name="Ma J."/>
        </authorList>
    </citation>
    <scope>NUCLEOTIDE SEQUENCE [LARGE SCALE GENOMIC DNA]</scope>
    <source>
        <strain evidence="2 3">SYNS20</strain>
    </source>
</reference>
<dbReference type="GeneID" id="81210280"/>
<keyword evidence="3" id="KW-1185">Reference proteome</keyword>
<dbReference type="AlphaFoldDB" id="A0ABD5TI40"/>
<accession>A0ABD5TI40</accession>
<dbReference type="Proteomes" id="UP001596443">
    <property type="component" value="Unassembled WGS sequence"/>
</dbReference>
<feature type="compositionally biased region" description="Basic and acidic residues" evidence="1">
    <location>
        <begin position="1"/>
        <end position="15"/>
    </location>
</feature>
<evidence type="ECO:0000313" key="2">
    <source>
        <dbReference type="EMBL" id="MFC6787168.1"/>
    </source>
</evidence>
<gene>
    <name evidence="2" type="ORF">ACFQFD_14535</name>
</gene>
<dbReference type="EMBL" id="JBHSWX010000012">
    <property type="protein sequence ID" value="MFC6787168.1"/>
    <property type="molecule type" value="Genomic_DNA"/>
</dbReference>
<sequence length="44" mass="5036">MSNSTRDDDHLHDLEDGAGCTEIWEKLSEQREEAAQTTDRSQDD</sequence>